<protein>
    <submittedName>
        <fullName evidence="1">Phage portal protein</fullName>
    </submittedName>
</protein>
<evidence type="ECO:0000313" key="2">
    <source>
        <dbReference type="Proteomes" id="UP000265930"/>
    </source>
</evidence>
<dbReference type="Pfam" id="PF04860">
    <property type="entry name" value="Phage_portal"/>
    <property type="match status" value="1"/>
</dbReference>
<comment type="caution">
    <text evidence="1">The sequence shown here is derived from an EMBL/GenBank/DDBJ whole genome shotgun (WGS) entry which is preliminary data.</text>
</comment>
<gene>
    <name evidence="1" type="ORF">D2A34_05205</name>
</gene>
<dbReference type="InterPro" id="IPR006944">
    <property type="entry name" value="Phage/GTA_portal"/>
</dbReference>
<proteinExistence type="predicted"/>
<reference evidence="1 2" key="1">
    <citation type="submission" date="2018-08" db="EMBL/GenBank/DDBJ databases">
        <title>Genome of Clostridium chromiireducens C1, DSM12136.</title>
        <authorList>
            <person name="Xing M."/>
            <person name="Wei Y."/>
            <person name="Ang E.L."/>
            <person name="Zhao H."/>
            <person name="Zhang Y."/>
        </authorList>
    </citation>
    <scope>NUCLEOTIDE SEQUENCE [LARGE SCALE GENOMIC DNA]</scope>
    <source>
        <strain evidence="1 2">C1</strain>
    </source>
</reference>
<dbReference type="NCBIfam" id="TIGR01537">
    <property type="entry name" value="portal_HK97"/>
    <property type="match status" value="1"/>
</dbReference>
<name>A0A399IUP7_9CLOT</name>
<dbReference type="RefSeq" id="WP_119365930.1">
    <property type="nucleotide sequence ID" value="NZ_QXDJ01000001.1"/>
</dbReference>
<accession>A0A399IUP7</accession>
<evidence type="ECO:0000313" key="1">
    <source>
        <dbReference type="EMBL" id="RII36781.1"/>
    </source>
</evidence>
<dbReference type="AlphaFoldDB" id="A0A399IUP7"/>
<dbReference type="Proteomes" id="UP000265930">
    <property type="component" value="Unassembled WGS sequence"/>
</dbReference>
<dbReference type="EMBL" id="QXDJ01000001">
    <property type="protein sequence ID" value="RII36781.1"/>
    <property type="molecule type" value="Genomic_DNA"/>
</dbReference>
<organism evidence="1 2">
    <name type="scientific">Clostridium chromiireducens</name>
    <dbReference type="NCBI Taxonomy" id="225345"/>
    <lineage>
        <taxon>Bacteria</taxon>
        <taxon>Bacillati</taxon>
        <taxon>Bacillota</taxon>
        <taxon>Clostridia</taxon>
        <taxon>Eubacteriales</taxon>
        <taxon>Clostridiaceae</taxon>
        <taxon>Clostridium</taxon>
    </lineage>
</organism>
<sequence>MWFFKNRDNEERNFNESLAEIFQNNANRVYIDEKIVEKLPSVHESIHKIAGGIAQLPLYLYKENTDLSVTKLNSDYRNFLLNEENNDFDTAYKFKYQIVRDLLLYGKSYNYIQRQGNKIAGIHHIDYKTVTIKDYINDDGIIVDKEIHFTLNNRALKKHATDFLIIEYSNVGVLNSESLLRLMIEHDRTLESGLKNVARPLGLLKSPNRLTQPIIDRLRESWTSLYSGGSNAGKTVILEEGLDFQSIDVNLVNLQAIEMKEQFIKDVERLFGLHNIKSDDEFLKRTLSPIINVIESSINKSILLEIEKRDGYYFRTDISELLRPSTGELYTMIANAIKSGIMTVNEGRQILDLPNFFTECETGDKLLLSLGNVLVDSKWNTTILNLGQTINNNGNTDNADS</sequence>
<dbReference type="InterPro" id="IPR006427">
    <property type="entry name" value="Portal_HK97"/>
</dbReference>